<reference evidence="1" key="1">
    <citation type="journal article" date="2019" name="Sci. Rep.">
        <title>Draft genome of Tanacetum cinerariifolium, the natural source of mosquito coil.</title>
        <authorList>
            <person name="Yamashiro T."/>
            <person name="Shiraishi A."/>
            <person name="Satake H."/>
            <person name="Nakayama K."/>
        </authorList>
    </citation>
    <scope>NUCLEOTIDE SEQUENCE</scope>
</reference>
<organism evidence="1">
    <name type="scientific">Tanacetum cinerariifolium</name>
    <name type="common">Dalmatian daisy</name>
    <name type="synonym">Chrysanthemum cinerariifolium</name>
    <dbReference type="NCBI Taxonomy" id="118510"/>
    <lineage>
        <taxon>Eukaryota</taxon>
        <taxon>Viridiplantae</taxon>
        <taxon>Streptophyta</taxon>
        <taxon>Embryophyta</taxon>
        <taxon>Tracheophyta</taxon>
        <taxon>Spermatophyta</taxon>
        <taxon>Magnoliopsida</taxon>
        <taxon>eudicotyledons</taxon>
        <taxon>Gunneridae</taxon>
        <taxon>Pentapetalae</taxon>
        <taxon>asterids</taxon>
        <taxon>campanulids</taxon>
        <taxon>Asterales</taxon>
        <taxon>Asteraceae</taxon>
        <taxon>Asteroideae</taxon>
        <taxon>Anthemideae</taxon>
        <taxon>Anthemidinae</taxon>
        <taxon>Tanacetum</taxon>
    </lineage>
</organism>
<protein>
    <submittedName>
        <fullName evidence="1">Uncharacterized protein</fullName>
    </submittedName>
</protein>
<comment type="caution">
    <text evidence="1">The sequence shown here is derived from an EMBL/GenBank/DDBJ whole genome shotgun (WGS) entry which is preliminary data.</text>
</comment>
<sequence length="59" mass="5883">GDAVDEDCPEATYVIGTPSNGSFPICATSISKLSFPTSCKIAEDCVSVGVGDLLGEGAS</sequence>
<dbReference type="EMBL" id="BKCJ011433201">
    <property type="protein sequence ID" value="GFD33251.1"/>
    <property type="molecule type" value="Genomic_DNA"/>
</dbReference>
<proteinExistence type="predicted"/>
<accession>A0A699VJ24</accession>
<gene>
    <name evidence="1" type="ORF">Tci_905220</name>
</gene>
<feature type="non-terminal residue" evidence="1">
    <location>
        <position position="1"/>
    </location>
</feature>
<dbReference type="AlphaFoldDB" id="A0A699VJ24"/>
<name>A0A699VJ24_TANCI</name>
<evidence type="ECO:0000313" key="1">
    <source>
        <dbReference type="EMBL" id="GFD33251.1"/>
    </source>
</evidence>